<protein>
    <submittedName>
        <fullName evidence="2">Uncharacterized protein</fullName>
    </submittedName>
</protein>
<dbReference type="Proteomes" id="UP000823201">
    <property type="component" value="Unassembled WGS sequence"/>
</dbReference>
<evidence type="ECO:0000313" key="2">
    <source>
        <dbReference type="EMBL" id="MBM7659059.1"/>
    </source>
</evidence>
<accession>A0ABS2QB69</accession>
<reference evidence="2 3" key="1">
    <citation type="submission" date="2021-01" db="EMBL/GenBank/DDBJ databases">
        <title>Genomic Encyclopedia of Type Strains, Phase IV (KMG-IV): sequencing the most valuable type-strain genomes for metagenomic binning, comparative biology and taxonomic classification.</title>
        <authorList>
            <person name="Goeker M."/>
        </authorList>
    </citation>
    <scope>NUCLEOTIDE SEQUENCE [LARGE SCALE GENOMIC DNA]</scope>
    <source>
        <strain evidence="2 3">DSM 100968</strain>
    </source>
</reference>
<organism evidence="2 3">
    <name type="scientific">Sporolactobacillus spathodeae</name>
    <dbReference type="NCBI Taxonomy" id="1465502"/>
    <lineage>
        <taxon>Bacteria</taxon>
        <taxon>Bacillati</taxon>
        <taxon>Bacillota</taxon>
        <taxon>Bacilli</taxon>
        <taxon>Bacillales</taxon>
        <taxon>Sporolactobacillaceae</taxon>
        <taxon>Sporolactobacillus</taxon>
    </lineage>
</organism>
<comment type="caution">
    <text evidence="2">The sequence shown here is derived from an EMBL/GenBank/DDBJ whole genome shotgun (WGS) entry which is preliminary data.</text>
</comment>
<gene>
    <name evidence="2" type="ORF">JOC27_002535</name>
</gene>
<dbReference type="EMBL" id="JAFBEV010000033">
    <property type="protein sequence ID" value="MBM7659059.1"/>
    <property type="molecule type" value="Genomic_DNA"/>
</dbReference>
<proteinExistence type="predicted"/>
<evidence type="ECO:0000256" key="1">
    <source>
        <dbReference type="SAM" id="MobiDB-lite"/>
    </source>
</evidence>
<name>A0ABS2QB69_9BACL</name>
<evidence type="ECO:0000313" key="3">
    <source>
        <dbReference type="Proteomes" id="UP000823201"/>
    </source>
</evidence>
<dbReference type="RefSeq" id="WP_205007605.1">
    <property type="nucleotide sequence ID" value="NZ_CBCRXA010000031.1"/>
</dbReference>
<sequence>MKKKLLLLLIAIVLVLDGCSIAPEQLKKEKMNTTTSITKKKKPVTNTPQSIVGSSANPNQLLTASKKIDPDMVGVNISEGYLEFYEYEGKGHDYYKQPAWNLHKYMAESNLPLLRAVCNNPNFKGVSIRIYANFNHGYTIESTTTYSKTALQQVNTAPKTTSIQKVLTFWGKSDYSLMDPFMYRDDLKYYSFVRNSKDVFFHDHNVGHYNSIQPTTFGTLLFQGTVSGKIDPIYNWGATGAIDQNQILRNHAKMVSY</sequence>
<feature type="region of interest" description="Disordered" evidence="1">
    <location>
        <begin position="32"/>
        <end position="56"/>
    </location>
</feature>
<keyword evidence="3" id="KW-1185">Reference proteome</keyword>
<feature type="compositionally biased region" description="Polar residues" evidence="1">
    <location>
        <begin position="44"/>
        <end position="56"/>
    </location>
</feature>